<sequence>MATGVEDCEADLKRLRRNRGLCLARSDQVGDALRTACGVSTDDTPVSAVRKVTEVLSRRAGALGSQQRLAVLTALGLEGPESRFLQERQEWLARELERDSRTARRRVDEGFAELASLLSGTETAAAVPTGSWHTEHVRVLLALDQPKPETFVLHRVVADADPLDELDLADTLTAADQVQNDISVDVFAGGTLLCGRSGIMVRPPVPLRRGQKHEIALRFRVAEVLPHCVCVPKDVCTEMALTVRFGTRIPRAVELLEKIVQNEVRSRQMTGVSLEPDSAGEVHAHFRDLDPGFAYGVRWEE</sequence>
<dbReference type="RefSeq" id="WP_179533793.1">
    <property type="nucleotide sequence ID" value="NZ_JACBYW010000001.1"/>
</dbReference>
<reference evidence="1 2" key="1">
    <citation type="submission" date="2020-07" db="EMBL/GenBank/DDBJ databases">
        <title>Genomic Encyclopedia of Type Strains, Phase III (KMG-III): the genomes of soil and plant-associated and newly described type strains.</title>
        <authorList>
            <person name="Whitman W."/>
        </authorList>
    </citation>
    <scope>NUCLEOTIDE SEQUENCE [LARGE SCALE GENOMIC DNA]</scope>
    <source>
        <strain evidence="1 2">CECT 8576</strain>
    </source>
</reference>
<dbReference type="Proteomes" id="UP000548304">
    <property type="component" value="Unassembled WGS sequence"/>
</dbReference>
<evidence type="ECO:0000313" key="2">
    <source>
        <dbReference type="Proteomes" id="UP000548304"/>
    </source>
</evidence>
<dbReference type="EMBL" id="JACBYW010000001">
    <property type="protein sequence ID" value="NYH77217.1"/>
    <property type="molecule type" value="Genomic_DNA"/>
</dbReference>
<protein>
    <submittedName>
        <fullName evidence="1">Uncharacterized protein</fullName>
    </submittedName>
</protein>
<accession>A0A852Z4E7</accession>
<dbReference type="AlphaFoldDB" id="A0A852Z4E7"/>
<keyword evidence="2" id="KW-1185">Reference proteome</keyword>
<name>A0A852Z4E7_9ACTN</name>
<evidence type="ECO:0000313" key="1">
    <source>
        <dbReference type="EMBL" id="NYH77217.1"/>
    </source>
</evidence>
<proteinExistence type="predicted"/>
<gene>
    <name evidence="1" type="ORF">FHR84_000531</name>
</gene>
<comment type="caution">
    <text evidence="1">The sequence shown here is derived from an EMBL/GenBank/DDBJ whole genome shotgun (WGS) entry which is preliminary data.</text>
</comment>
<organism evidence="1 2">
    <name type="scientific">Actinopolyspora biskrensis</name>
    <dbReference type="NCBI Taxonomy" id="1470178"/>
    <lineage>
        <taxon>Bacteria</taxon>
        <taxon>Bacillati</taxon>
        <taxon>Actinomycetota</taxon>
        <taxon>Actinomycetes</taxon>
        <taxon>Actinopolysporales</taxon>
        <taxon>Actinopolysporaceae</taxon>
        <taxon>Actinopolyspora</taxon>
    </lineage>
</organism>